<feature type="binding site" evidence="7">
    <location>
        <position position="75"/>
    </location>
    <ligand>
        <name>Zn(2+)</name>
        <dbReference type="ChEBI" id="CHEBI:29105"/>
        <label>1</label>
    </ligand>
</feature>
<comment type="cofactor">
    <cofactor evidence="7">
        <name>Zn(2+)</name>
        <dbReference type="ChEBI" id="CHEBI:29105"/>
    </cofactor>
    <text evidence="7">Binds 2 Zn(2+) ions per subunit.</text>
</comment>
<dbReference type="EMBL" id="CABPSQ010000013">
    <property type="protein sequence ID" value="VVE73715.1"/>
    <property type="molecule type" value="Genomic_DNA"/>
</dbReference>
<dbReference type="Pfam" id="PF00753">
    <property type="entry name" value="Lactamase_B"/>
    <property type="match status" value="1"/>
</dbReference>
<comment type="function">
    <text evidence="7">Thiolesterase that catalyzes the hydrolysis of S-D-lactoyl-glutathione to form glutathione and D-lactic acid.</text>
</comment>
<gene>
    <name evidence="7" type="primary">gloB</name>
    <name evidence="9" type="ORF">PCA31118_04593</name>
</gene>
<name>A0A5E5AMB4_9BURK</name>
<feature type="binding site" evidence="7">
    <location>
        <position position="192"/>
    </location>
    <ligand>
        <name>Zn(2+)</name>
        <dbReference type="ChEBI" id="CHEBI:29105"/>
        <label>2</label>
    </ligand>
</feature>
<evidence type="ECO:0000256" key="2">
    <source>
        <dbReference type="ARBA" id="ARBA00004963"/>
    </source>
</evidence>
<comment type="similarity">
    <text evidence="3 7">Belongs to the metallo-beta-lactamase superfamily. Glyoxalase II family.</text>
</comment>
<dbReference type="AlphaFoldDB" id="A0A5E5AMB4"/>
<feature type="binding site" evidence="7">
    <location>
        <position position="154"/>
    </location>
    <ligand>
        <name>Zn(2+)</name>
        <dbReference type="ChEBI" id="CHEBI:29105"/>
        <label>2</label>
    </ligand>
</feature>
<dbReference type="InterPro" id="IPR035680">
    <property type="entry name" value="Clx_II_MBL"/>
</dbReference>
<feature type="binding site" evidence="7">
    <location>
        <position position="77"/>
    </location>
    <ligand>
        <name>Zn(2+)</name>
        <dbReference type="ChEBI" id="CHEBI:29105"/>
        <label>2</label>
    </ligand>
</feature>
<feature type="binding site" evidence="7">
    <location>
        <position position="73"/>
    </location>
    <ligand>
        <name>Zn(2+)</name>
        <dbReference type="ChEBI" id="CHEBI:29105"/>
        <label>1</label>
    </ligand>
</feature>
<evidence type="ECO:0000259" key="8">
    <source>
        <dbReference type="SMART" id="SM00849"/>
    </source>
</evidence>
<protein>
    <recommendedName>
        <fullName evidence="7">Hydroxyacylglutathione hydrolase</fullName>
        <ecNumber evidence="7">3.1.2.6</ecNumber>
    </recommendedName>
    <alternativeName>
        <fullName evidence="7">Glyoxalase II</fullName>
        <shortName evidence="7">Glx II</shortName>
    </alternativeName>
</protein>
<comment type="pathway">
    <text evidence="2 7">Secondary metabolite metabolism; methylglyoxal degradation; (R)-lactate from methylglyoxal: step 2/2.</text>
</comment>
<dbReference type="InterPro" id="IPR032282">
    <property type="entry name" value="HAGH_C"/>
</dbReference>
<dbReference type="GO" id="GO:0019243">
    <property type="term" value="P:methylglyoxal catabolic process to D-lactate via S-lactoyl-glutathione"/>
    <property type="evidence" value="ECO:0007669"/>
    <property type="project" value="UniProtKB-UniRule"/>
</dbReference>
<evidence type="ECO:0000256" key="7">
    <source>
        <dbReference type="HAMAP-Rule" id="MF_01374"/>
    </source>
</evidence>
<feature type="domain" description="Metallo-beta-lactamase" evidence="8">
    <location>
        <begin position="32"/>
        <end position="192"/>
    </location>
</feature>
<dbReference type="CDD" id="cd07723">
    <property type="entry name" value="hydroxyacylglutathione_hydrolase_MBL-fold"/>
    <property type="match status" value="1"/>
</dbReference>
<dbReference type="UniPathway" id="UPA00619">
    <property type="reaction ID" value="UER00676"/>
</dbReference>
<evidence type="ECO:0000256" key="4">
    <source>
        <dbReference type="ARBA" id="ARBA00022723"/>
    </source>
</evidence>
<dbReference type="SUPFAM" id="SSF56281">
    <property type="entry name" value="Metallo-hydrolase/oxidoreductase"/>
    <property type="match status" value="1"/>
</dbReference>
<dbReference type="InterPro" id="IPR036866">
    <property type="entry name" value="RibonucZ/Hydroxyglut_hydro"/>
</dbReference>
<evidence type="ECO:0000256" key="1">
    <source>
        <dbReference type="ARBA" id="ARBA00001623"/>
    </source>
</evidence>
<evidence type="ECO:0000313" key="9">
    <source>
        <dbReference type="EMBL" id="VVE73715.1"/>
    </source>
</evidence>
<dbReference type="GO" id="GO:0046872">
    <property type="term" value="F:metal ion binding"/>
    <property type="evidence" value="ECO:0007669"/>
    <property type="project" value="UniProtKB-KW"/>
</dbReference>
<proteinExistence type="inferred from homology"/>
<evidence type="ECO:0000256" key="6">
    <source>
        <dbReference type="ARBA" id="ARBA00022833"/>
    </source>
</evidence>
<feature type="binding site" evidence="7">
    <location>
        <position position="154"/>
    </location>
    <ligand>
        <name>Zn(2+)</name>
        <dbReference type="ChEBI" id="CHEBI:29105"/>
        <label>1</label>
    </ligand>
</feature>
<dbReference type="RefSeq" id="WP_246190391.1">
    <property type="nucleotide sequence ID" value="NZ_CABPSQ010000013.1"/>
</dbReference>
<evidence type="ECO:0000313" key="10">
    <source>
        <dbReference type="Proteomes" id="UP000414136"/>
    </source>
</evidence>
<dbReference type="PANTHER" id="PTHR43705:SF1">
    <property type="entry name" value="HYDROXYACYLGLUTATHIONE HYDROLASE GLOB"/>
    <property type="match status" value="1"/>
</dbReference>
<keyword evidence="6 7" id="KW-0862">Zinc</keyword>
<dbReference type="EC" id="3.1.2.6" evidence="7"/>
<dbReference type="GO" id="GO:0004416">
    <property type="term" value="F:hydroxyacylglutathione hydrolase activity"/>
    <property type="evidence" value="ECO:0007669"/>
    <property type="project" value="UniProtKB-UniRule"/>
</dbReference>
<dbReference type="SMART" id="SM00849">
    <property type="entry name" value="Lactamase_B"/>
    <property type="match status" value="1"/>
</dbReference>
<dbReference type="InterPro" id="IPR001279">
    <property type="entry name" value="Metallo-B-lactamas"/>
</dbReference>
<dbReference type="NCBIfam" id="TIGR03413">
    <property type="entry name" value="GSH_gloB"/>
    <property type="match status" value="1"/>
</dbReference>
<dbReference type="InterPro" id="IPR050110">
    <property type="entry name" value="Glyoxalase_II_hydrolase"/>
</dbReference>
<dbReference type="PIRSF" id="PIRSF005457">
    <property type="entry name" value="Glx"/>
    <property type="match status" value="1"/>
</dbReference>
<dbReference type="Gene3D" id="3.60.15.10">
    <property type="entry name" value="Ribonuclease Z/Hydroxyacylglutathione hydrolase-like"/>
    <property type="match status" value="1"/>
</dbReference>
<feature type="binding site" evidence="7">
    <location>
        <position position="78"/>
    </location>
    <ligand>
        <name>Zn(2+)</name>
        <dbReference type="ChEBI" id="CHEBI:29105"/>
        <label>2</label>
    </ligand>
</feature>
<dbReference type="InterPro" id="IPR017782">
    <property type="entry name" value="Hydroxyacylglutathione_Hdrlase"/>
</dbReference>
<dbReference type="Pfam" id="PF16123">
    <property type="entry name" value="HAGH_C"/>
    <property type="match status" value="1"/>
</dbReference>
<keyword evidence="4 7" id="KW-0479">Metal-binding</keyword>
<feature type="binding site" evidence="7">
    <location>
        <position position="131"/>
    </location>
    <ligand>
        <name>Zn(2+)</name>
        <dbReference type="ChEBI" id="CHEBI:29105"/>
        <label>1</label>
    </ligand>
</feature>
<dbReference type="Proteomes" id="UP000414136">
    <property type="component" value="Unassembled WGS sequence"/>
</dbReference>
<sequence length="281" mass="29652">MDAHADAVSTVSEISKSSAGTLTVFPVPAFQDNYLWVIDDGKDAVVVDPGDAAPVLAYLDSRGLTLRAILITHKHADHIGGVDALLERFDVPVHGPAREAIACVDHPHHGGETVHIDAPAMTLEVIDVPGHTSGHIAYFLGAGAAGAPRLFCGDTLFSCGCGRLFEGTPAQMLASLDALAALPPATLVHCAHEYTLSNIRFALAVDPDNAALNAWHQEATALRAAGRPTLPTTLAQERVTNPFLRSDAPAVIAAAQQHVGQTELSREAVFAAVRGWKDTFR</sequence>
<keyword evidence="10" id="KW-1185">Reference proteome</keyword>
<comment type="catalytic activity">
    <reaction evidence="1 7">
        <text>an S-(2-hydroxyacyl)glutathione + H2O = a 2-hydroxy carboxylate + glutathione + H(+)</text>
        <dbReference type="Rhea" id="RHEA:21864"/>
        <dbReference type="ChEBI" id="CHEBI:15377"/>
        <dbReference type="ChEBI" id="CHEBI:15378"/>
        <dbReference type="ChEBI" id="CHEBI:57925"/>
        <dbReference type="ChEBI" id="CHEBI:58896"/>
        <dbReference type="ChEBI" id="CHEBI:71261"/>
        <dbReference type="EC" id="3.1.2.6"/>
    </reaction>
</comment>
<evidence type="ECO:0000256" key="3">
    <source>
        <dbReference type="ARBA" id="ARBA00006759"/>
    </source>
</evidence>
<comment type="subunit">
    <text evidence="7">Monomer.</text>
</comment>
<dbReference type="HAMAP" id="MF_01374">
    <property type="entry name" value="Glyoxalase_2"/>
    <property type="match status" value="1"/>
</dbReference>
<organism evidence="9 10">
    <name type="scientific">Pandoraea captiosa</name>
    <dbReference type="NCBI Taxonomy" id="2508302"/>
    <lineage>
        <taxon>Bacteria</taxon>
        <taxon>Pseudomonadati</taxon>
        <taxon>Pseudomonadota</taxon>
        <taxon>Betaproteobacteria</taxon>
        <taxon>Burkholderiales</taxon>
        <taxon>Burkholderiaceae</taxon>
        <taxon>Pandoraea</taxon>
    </lineage>
</organism>
<keyword evidence="5 7" id="KW-0378">Hydrolase</keyword>
<dbReference type="PANTHER" id="PTHR43705">
    <property type="entry name" value="HYDROXYACYLGLUTATHIONE HYDROLASE"/>
    <property type="match status" value="1"/>
</dbReference>
<reference evidence="9 10" key="1">
    <citation type="submission" date="2019-08" db="EMBL/GenBank/DDBJ databases">
        <authorList>
            <person name="Peeters C."/>
        </authorList>
    </citation>
    <scope>NUCLEOTIDE SEQUENCE [LARGE SCALE GENOMIC DNA]</scope>
    <source>
        <strain evidence="9 10">LMG 31118</strain>
    </source>
</reference>
<evidence type="ECO:0000256" key="5">
    <source>
        <dbReference type="ARBA" id="ARBA00022801"/>
    </source>
</evidence>
<accession>A0A5E5AMB4</accession>